<evidence type="ECO:0000256" key="12">
    <source>
        <dbReference type="PIRSR" id="PIRSR601929-3"/>
    </source>
</evidence>
<evidence type="ECO:0000256" key="1">
    <source>
        <dbReference type="ARBA" id="ARBA00004271"/>
    </source>
</evidence>
<sequence length="222" mass="23571">MVSPSSSSYQLLFCLLVLVFTPFPSHSADPDPLQDFCVADLNATLSVNGYPCKPKSQVTSEDFFFDGLIKEGNVNIGTGVLLALADVQSFPGLNTLGLSMIRADFAPGGLIPPHTHPRASETGVVIEGKLLVGFVTTDNVLHSKVLNAGQMFLFPRGLLHFALNVGEGKARILVAFDSQLPGIALVSTSLFASTPPVPNQVLTKTFLVGDDVINEIKSKFGA</sequence>
<evidence type="ECO:0000256" key="6">
    <source>
        <dbReference type="ARBA" id="ARBA00022729"/>
    </source>
</evidence>
<dbReference type="CDD" id="cd02241">
    <property type="entry name" value="cupin_OxOx"/>
    <property type="match status" value="1"/>
</dbReference>
<evidence type="ECO:0000256" key="7">
    <source>
        <dbReference type="ARBA" id="ARBA00023157"/>
    </source>
</evidence>
<feature type="domain" description="Cupin type-1" evidence="14">
    <location>
        <begin position="66"/>
        <end position="214"/>
    </location>
</feature>
<dbReference type="EMBL" id="JXTC01000137">
    <property type="protein sequence ID" value="PON86124.1"/>
    <property type="molecule type" value="Genomic_DNA"/>
</dbReference>
<dbReference type="InterPro" id="IPR006045">
    <property type="entry name" value="Cupin_1"/>
</dbReference>
<evidence type="ECO:0000256" key="5">
    <source>
        <dbReference type="ARBA" id="ARBA00022723"/>
    </source>
</evidence>
<dbReference type="GO" id="GO:2000280">
    <property type="term" value="P:regulation of root development"/>
    <property type="evidence" value="ECO:0007669"/>
    <property type="project" value="UniProtKB-ARBA"/>
</dbReference>
<dbReference type="InParanoid" id="A0A2P5EKS2"/>
<evidence type="ECO:0000256" key="9">
    <source>
        <dbReference type="ARBA" id="ARBA00023211"/>
    </source>
</evidence>
<dbReference type="Gene3D" id="2.60.120.10">
    <property type="entry name" value="Jelly Rolls"/>
    <property type="match status" value="1"/>
</dbReference>
<dbReference type="PRINTS" id="PR00325">
    <property type="entry name" value="GERMIN"/>
</dbReference>
<feature type="binding site" evidence="10">
    <location>
        <position position="116"/>
    </location>
    <ligand>
        <name>oxalate</name>
        <dbReference type="ChEBI" id="CHEBI:30623"/>
    </ligand>
</feature>
<feature type="signal peptide" evidence="13">
    <location>
        <begin position="1"/>
        <end position="27"/>
    </location>
</feature>
<dbReference type="GO" id="GO:0048046">
    <property type="term" value="C:apoplast"/>
    <property type="evidence" value="ECO:0007669"/>
    <property type="project" value="UniProtKB-SubCell"/>
</dbReference>
<keyword evidence="3 13" id="KW-0052">Apoplast</keyword>
<protein>
    <recommendedName>
        <fullName evidence="13">Germin-like protein</fullName>
    </recommendedName>
</protein>
<name>A0A2P5EKS2_TREOI</name>
<dbReference type="GO" id="GO:0030145">
    <property type="term" value="F:manganese ion binding"/>
    <property type="evidence" value="ECO:0007669"/>
    <property type="project" value="UniProtKB-UniRule"/>
</dbReference>
<dbReference type="AlphaFoldDB" id="A0A2P5EKS2"/>
<evidence type="ECO:0000313" key="16">
    <source>
        <dbReference type="Proteomes" id="UP000237000"/>
    </source>
</evidence>
<dbReference type="Proteomes" id="UP000237000">
    <property type="component" value="Unassembled WGS sequence"/>
</dbReference>
<proteinExistence type="inferred from homology"/>
<feature type="disulfide bond" evidence="12">
    <location>
        <begin position="37"/>
        <end position="52"/>
    </location>
</feature>
<dbReference type="SUPFAM" id="SSF51182">
    <property type="entry name" value="RmlC-like cupins"/>
    <property type="match status" value="1"/>
</dbReference>
<dbReference type="OrthoDB" id="1921208at2759"/>
<keyword evidence="5 10" id="KW-0479">Metal-binding</keyword>
<evidence type="ECO:0000256" key="2">
    <source>
        <dbReference type="ARBA" id="ARBA00007456"/>
    </source>
</evidence>
<evidence type="ECO:0000256" key="10">
    <source>
        <dbReference type="PIRSR" id="PIRSR601929-1"/>
    </source>
</evidence>
<keyword evidence="16" id="KW-1185">Reference proteome</keyword>
<gene>
    <name evidence="15" type="ORF">TorRG33x02_181740</name>
</gene>
<dbReference type="InterPro" id="IPR014710">
    <property type="entry name" value="RmlC-like_jellyroll"/>
</dbReference>
<comment type="caution">
    <text evidence="15">The sequence shown here is derived from an EMBL/GenBank/DDBJ whole genome shotgun (WGS) entry which is preliminary data.</text>
</comment>
<evidence type="ECO:0000256" key="13">
    <source>
        <dbReference type="RuleBase" id="RU366015"/>
    </source>
</evidence>
<keyword evidence="8" id="KW-0325">Glycoprotein</keyword>
<dbReference type="InterPro" id="IPR011051">
    <property type="entry name" value="RmlC_Cupin_sf"/>
</dbReference>
<evidence type="ECO:0000256" key="4">
    <source>
        <dbReference type="ARBA" id="ARBA00022525"/>
    </source>
</evidence>
<dbReference type="FunFam" id="2.60.120.10:FF:000025">
    <property type="entry name" value="germin-like protein subfamily 2 member 1"/>
    <property type="match status" value="1"/>
</dbReference>
<comment type="similarity">
    <text evidence="2 13">Belongs to the germin family.</text>
</comment>
<keyword evidence="4 13" id="KW-0964">Secreted</keyword>
<dbReference type="FunCoup" id="A0A2P5EKS2">
    <property type="interactions" value="44"/>
</dbReference>
<dbReference type="GO" id="GO:0010497">
    <property type="term" value="P:plasmodesmata-mediated intercellular transport"/>
    <property type="evidence" value="ECO:0007669"/>
    <property type="project" value="UniProtKB-ARBA"/>
</dbReference>
<dbReference type="InterPro" id="IPR001929">
    <property type="entry name" value="Germin"/>
</dbReference>
<evidence type="ECO:0000256" key="11">
    <source>
        <dbReference type="PIRSR" id="PIRSR601929-2"/>
    </source>
</evidence>
<comment type="subcellular location">
    <subcellularLocation>
        <location evidence="1 13">Secreted</location>
        <location evidence="1 13">Extracellular space</location>
        <location evidence="1 13">Apoplast</location>
    </subcellularLocation>
</comment>
<keyword evidence="7 12" id="KW-1015">Disulfide bond</keyword>
<feature type="binding site" evidence="11">
    <location>
        <position position="160"/>
    </location>
    <ligand>
        <name>Mn(2+)</name>
        <dbReference type="ChEBI" id="CHEBI:29035"/>
    </ligand>
</feature>
<dbReference type="GO" id="GO:0009506">
    <property type="term" value="C:plasmodesma"/>
    <property type="evidence" value="ECO:0007669"/>
    <property type="project" value="UniProtKB-ARBA"/>
</dbReference>
<organism evidence="15 16">
    <name type="scientific">Trema orientale</name>
    <name type="common">Charcoal tree</name>
    <name type="synonym">Celtis orientalis</name>
    <dbReference type="NCBI Taxonomy" id="63057"/>
    <lineage>
        <taxon>Eukaryota</taxon>
        <taxon>Viridiplantae</taxon>
        <taxon>Streptophyta</taxon>
        <taxon>Embryophyta</taxon>
        <taxon>Tracheophyta</taxon>
        <taxon>Spermatophyta</taxon>
        <taxon>Magnoliopsida</taxon>
        <taxon>eudicotyledons</taxon>
        <taxon>Gunneridae</taxon>
        <taxon>Pentapetalae</taxon>
        <taxon>rosids</taxon>
        <taxon>fabids</taxon>
        <taxon>Rosales</taxon>
        <taxon>Cannabaceae</taxon>
        <taxon>Trema</taxon>
    </lineage>
</organism>
<dbReference type="PANTHER" id="PTHR31238">
    <property type="entry name" value="GERMIN-LIKE PROTEIN SUBFAMILY 3 MEMBER 3"/>
    <property type="match status" value="1"/>
</dbReference>
<feature type="binding site" evidence="11">
    <location>
        <position position="116"/>
    </location>
    <ligand>
        <name>Mn(2+)</name>
        <dbReference type="ChEBI" id="CHEBI:29035"/>
    </ligand>
</feature>
<keyword evidence="6 13" id="KW-0732">Signal</keyword>
<feature type="binding site" evidence="11">
    <location>
        <position position="114"/>
    </location>
    <ligand>
        <name>Mn(2+)</name>
        <dbReference type="ChEBI" id="CHEBI:29035"/>
    </ligand>
</feature>
<feature type="binding site" evidence="11">
    <location>
        <position position="121"/>
    </location>
    <ligand>
        <name>Mn(2+)</name>
        <dbReference type="ChEBI" id="CHEBI:29035"/>
    </ligand>
</feature>
<reference evidence="16" key="1">
    <citation type="submission" date="2016-06" db="EMBL/GenBank/DDBJ databases">
        <title>Parallel loss of symbiosis genes in relatives of nitrogen-fixing non-legume Parasponia.</title>
        <authorList>
            <person name="Van Velzen R."/>
            <person name="Holmer R."/>
            <person name="Bu F."/>
            <person name="Rutten L."/>
            <person name="Van Zeijl A."/>
            <person name="Liu W."/>
            <person name="Santuari L."/>
            <person name="Cao Q."/>
            <person name="Sharma T."/>
            <person name="Shen D."/>
            <person name="Roswanjaya Y."/>
            <person name="Wardhani T."/>
            <person name="Kalhor M.S."/>
            <person name="Jansen J."/>
            <person name="Van den Hoogen J."/>
            <person name="Gungor B."/>
            <person name="Hartog M."/>
            <person name="Hontelez J."/>
            <person name="Verver J."/>
            <person name="Yang W.-C."/>
            <person name="Schijlen E."/>
            <person name="Repin R."/>
            <person name="Schilthuizen M."/>
            <person name="Schranz E."/>
            <person name="Heidstra R."/>
            <person name="Miyata K."/>
            <person name="Fedorova E."/>
            <person name="Kohlen W."/>
            <person name="Bisseling T."/>
            <person name="Smit S."/>
            <person name="Geurts R."/>
        </authorList>
    </citation>
    <scope>NUCLEOTIDE SEQUENCE [LARGE SCALE GENOMIC DNA]</scope>
    <source>
        <strain evidence="16">cv. RG33-2</strain>
    </source>
</reference>
<feature type="binding site" evidence="10">
    <location>
        <position position="121"/>
    </location>
    <ligand>
        <name>oxalate</name>
        <dbReference type="ChEBI" id="CHEBI:30623"/>
    </ligand>
</feature>
<evidence type="ECO:0000256" key="3">
    <source>
        <dbReference type="ARBA" id="ARBA00022523"/>
    </source>
</evidence>
<evidence type="ECO:0000256" key="8">
    <source>
        <dbReference type="ARBA" id="ARBA00023180"/>
    </source>
</evidence>
<dbReference type="SMART" id="SM00835">
    <property type="entry name" value="Cupin_1"/>
    <property type="match status" value="1"/>
</dbReference>
<dbReference type="Pfam" id="PF00190">
    <property type="entry name" value="Cupin_1"/>
    <property type="match status" value="1"/>
</dbReference>
<keyword evidence="9 10" id="KW-0464">Manganese</keyword>
<feature type="chain" id="PRO_5019613597" description="Germin-like protein" evidence="13">
    <location>
        <begin position="28"/>
        <end position="222"/>
    </location>
</feature>
<accession>A0A2P5EKS2</accession>
<evidence type="ECO:0000313" key="15">
    <source>
        <dbReference type="EMBL" id="PON86124.1"/>
    </source>
</evidence>
<evidence type="ECO:0000259" key="14">
    <source>
        <dbReference type="SMART" id="SM00835"/>
    </source>
</evidence>